<dbReference type="Proteomes" id="UP000050430">
    <property type="component" value="Unassembled WGS sequence"/>
</dbReference>
<dbReference type="AlphaFoldDB" id="A0A0P6X1S0"/>
<dbReference type="STRING" id="229920.ADM99_02945"/>
<dbReference type="RefSeq" id="WP_062421602.1">
    <property type="nucleotide sequence ID" value="NZ_BBYA01000009.1"/>
</dbReference>
<evidence type="ECO:0000313" key="2">
    <source>
        <dbReference type="Proteomes" id="UP000050430"/>
    </source>
</evidence>
<evidence type="ECO:0000313" key="1">
    <source>
        <dbReference type="EMBL" id="KPL73214.1"/>
    </source>
</evidence>
<proteinExistence type="predicted"/>
<comment type="caution">
    <text evidence="1">The sequence shown here is derived from an EMBL/GenBank/DDBJ whole genome shotgun (WGS) entry which is preliminary data.</text>
</comment>
<name>A0A0P6X1S0_9CHLR</name>
<dbReference type="OrthoDB" id="1707920at2"/>
<reference evidence="1 2" key="1">
    <citation type="submission" date="2015-07" db="EMBL/GenBank/DDBJ databases">
        <title>Genome sequence of Leptolinea tardivitalis DSM 16556.</title>
        <authorList>
            <person name="Hemp J."/>
            <person name="Ward L.M."/>
            <person name="Pace L.A."/>
            <person name="Fischer W.W."/>
        </authorList>
    </citation>
    <scope>NUCLEOTIDE SEQUENCE [LARGE SCALE GENOMIC DNA]</scope>
    <source>
        <strain evidence="1 2">YMTK-2</strain>
    </source>
</reference>
<protein>
    <submittedName>
        <fullName evidence="1">Uncharacterized protein</fullName>
    </submittedName>
</protein>
<sequence>MTNAANHLYNFSYQATKSGKVLLYWKDKPVKILTGEEAAQFKERIESANEDEAGLITARATGNFKRGNERHSQPESRERK</sequence>
<dbReference type="PATRIC" id="fig|229920.5.peg.2216"/>
<organism evidence="1 2">
    <name type="scientific">Leptolinea tardivitalis</name>
    <dbReference type="NCBI Taxonomy" id="229920"/>
    <lineage>
        <taxon>Bacteria</taxon>
        <taxon>Bacillati</taxon>
        <taxon>Chloroflexota</taxon>
        <taxon>Anaerolineae</taxon>
        <taxon>Anaerolineales</taxon>
        <taxon>Anaerolineaceae</taxon>
        <taxon>Leptolinea</taxon>
    </lineage>
</organism>
<gene>
    <name evidence="1" type="ORF">ADM99_02945</name>
</gene>
<dbReference type="EMBL" id="LGCK01000006">
    <property type="protein sequence ID" value="KPL73214.1"/>
    <property type="molecule type" value="Genomic_DNA"/>
</dbReference>
<accession>A0A0P6X1S0</accession>
<keyword evidence="2" id="KW-1185">Reference proteome</keyword>